<keyword evidence="2" id="KW-1185">Reference proteome</keyword>
<dbReference type="AlphaFoldDB" id="A0A4Y2AZR0"/>
<comment type="caution">
    <text evidence="1">The sequence shown here is derived from an EMBL/GenBank/DDBJ whole genome shotgun (WGS) entry which is preliminary data.</text>
</comment>
<evidence type="ECO:0000313" key="1">
    <source>
        <dbReference type="EMBL" id="GBL84565.1"/>
    </source>
</evidence>
<reference evidence="1 2" key="1">
    <citation type="journal article" date="2019" name="Sci. Rep.">
        <title>Orb-weaving spider Araneus ventricosus genome elucidates the spidroin gene catalogue.</title>
        <authorList>
            <person name="Kono N."/>
            <person name="Nakamura H."/>
            <person name="Ohtoshi R."/>
            <person name="Moran D.A.P."/>
            <person name="Shinohara A."/>
            <person name="Yoshida Y."/>
            <person name="Fujiwara M."/>
            <person name="Mori M."/>
            <person name="Tomita M."/>
            <person name="Arakawa K."/>
        </authorList>
    </citation>
    <scope>NUCLEOTIDE SEQUENCE [LARGE SCALE GENOMIC DNA]</scope>
</reference>
<dbReference type="OrthoDB" id="10017160at2759"/>
<dbReference type="GO" id="GO:0003676">
    <property type="term" value="F:nucleic acid binding"/>
    <property type="evidence" value="ECO:0007669"/>
    <property type="project" value="InterPro"/>
</dbReference>
<name>A0A4Y2AZR0_ARAVE</name>
<sequence length="155" mass="17943">MVVEAFRPSVYQFIKTGMEEIRLQVVDPLSYDLLAFGIGFEMATCWMLLQQSEEMKITWSEIPSIGKVLQCICGGRVRQFCTHVSLPVLSTSDFNLFVLLKKHLAGHRFRTNAEVQEAVVKWLCDLDPYFFYGGFDKLVHRCPKYFNNQGDYVEK</sequence>
<organism evidence="1 2">
    <name type="scientific">Araneus ventricosus</name>
    <name type="common">Orbweaver spider</name>
    <name type="synonym">Epeira ventricosa</name>
    <dbReference type="NCBI Taxonomy" id="182803"/>
    <lineage>
        <taxon>Eukaryota</taxon>
        <taxon>Metazoa</taxon>
        <taxon>Ecdysozoa</taxon>
        <taxon>Arthropoda</taxon>
        <taxon>Chelicerata</taxon>
        <taxon>Arachnida</taxon>
        <taxon>Araneae</taxon>
        <taxon>Araneomorphae</taxon>
        <taxon>Entelegynae</taxon>
        <taxon>Araneoidea</taxon>
        <taxon>Araneidae</taxon>
        <taxon>Araneus</taxon>
    </lineage>
</organism>
<dbReference type="Proteomes" id="UP000499080">
    <property type="component" value="Unassembled WGS sequence"/>
</dbReference>
<accession>A0A4Y2AZR0</accession>
<protein>
    <submittedName>
        <fullName evidence="1">Uncharacterized protein</fullName>
    </submittedName>
</protein>
<proteinExistence type="predicted"/>
<dbReference type="EMBL" id="BGPR01000038">
    <property type="protein sequence ID" value="GBL84565.1"/>
    <property type="molecule type" value="Genomic_DNA"/>
</dbReference>
<evidence type="ECO:0000313" key="2">
    <source>
        <dbReference type="Proteomes" id="UP000499080"/>
    </source>
</evidence>
<gene>
    <name evidence="1" type="ORF">AVEN_191039_1</name>
</gene>
<dbReference type="InterPro" id="IPR036397">
    <property type="entry name" value="RNaseH_sf"/>
</dbReference>
<dbReference type="Gene3D" id="3.30.420.10">
    <property type="entry name" value="Ribonuclease H-like superfamily/Ribonuclease H"/>
    <property type="match status" value="1"/>
</dbReference>